<keyword evidence="3" id="KW-0732">Signal</keyword>
<evidence type="ECO:0000313" key="5">
    <source>
        <dbReference type="Proteomes" id="UP000008922"/>
    </source>
</evidence>
<comment type="similarity">
    <text evidence="1">Belongs to the bacterial solute-binding protein 1 family.</text>
</comment>
<accession>E8N0U9</accession>
<evidence type="ECO:0000256" key="2">
    <source>
        <dbReference type="ARBA" id="ARBA00022448"/>
    </source>
</evidence>
<sequence>MKIRFFTLFSMLMLVVMVFSACAPAATPTPEKVVETVVVEKEKVVEKTVEVQKVVTANVITYNSYNGDPKPRAFDESVVKMWNEAHPEMPVEHSIIAHEDFKQAIRAYLTADPAPDVLTWFAGNRARFFIDKGLILDQTKMWEDAKLNEVYAPGFQALATYNDKKYFLPTSYYWWAIYYRKSLFAEAGIEKEPETWQDLLDACDKLNAKGITPITIGARFKWPAAAWFDYLNMRVNGPQFHIDLTDLKVPYTDPKVRKVFDYWKELIDHKCFIEDPAAYDWQEAIDPMVQGKAAMYLMGAFITDSYPDEAEADLDFFRFPIIDPNLPVGEDAPTDGYFASATARNPEGALAFMAFLGSKEVQQKAFEELGRLPTRTDVDISKATPATQKGIKLIQSADYIAQFYDRDTTPPMAEAGMDGFMRFWDDPTQIDQILADLEAERQRILSEGQ</sequence>
<dbReference type="EMBL" id="AP012029">
    <property type="protein sequence ID" value="BAJ62494.1"/>
    <property type="molecule type" value="Genomic_DNA"/>
</dbReference>
<dbReference type="PANTHER" id="PTHR43649:SF29">
    <property type="entry name" value="OSMOPROTECTIVE COMPOUNDS-BINDING PROTEIN GGTB"/>
    <property type="match status" value="1"/>
</dbReference>
<dbReference type="RefSeq" id="WP_013558890.1">
    <property type="nucleotide sequence ID" value="NC_014960.1"/>
</dbReference>
<dbReference type="SUPFAM" id="SSF53850">
    <property type="entry name" value="Periplasmic binding protein-like II"/>
    <property type="match status" value="1"/>
</dbReference>
<gene>
    <name evidence="4" type="ordered locus">ANT_04600</name>
</gene>
<dbReference type="PANTHER" id="PTHR43649">
    <property type="entry name" value="ARABINOSE-BINDING PROTEIN-RELATED"/>
    <property type="match status" value="1"/>
</dbReference>
<feature type="chain" id="PRO_5003228035" evidence="3">
    <location>
        <begin position="26"/>
        <end position="449"/>
    </location>
</feature>
<reference evidence="4 5" key="1">
    <citation type="submission" date="2010-12" db="EMBL/GenBank/DDBJ databases">
        <title>Whole genome sequence of Anaerolinea thermophila UNI-1.</title>
        <authorList>
            <person name="Narita-Yamada S."/>
            <person name="Kishi E."/>
            <person name="Watanabe Y."/>
            <person name="Takasaki K."/>
            <person name="Ankai A."/>
            <person name="Oguchi A."/>
            <person name="Fukui S."/>
            <person name="Takahashi M."/>
            <person name="Yashiro I."/>
            <person name="Hosoyama A."/>
            <person name="Sekiguchi Y."/>
            <person name="Hanada S."/>
            <person name="Fujita N."/>
        </authorList>
    </citation>
    <scope>NUCLEOTIDE SEQUENCE [LARGE SCALE GENOMIC DNA]</scope>
    <source>
        <strain evidence="5">DSM 14523 / JCM 11388 / NBRC 100420 / UNI-1</strain>
    </source>
</reference>
<dbReference type="OrthoDB" id="94797at2"/>
<evidence type="ECO:0000256" key="3">
    <source>
        <dbReference type="SAM" id="SignalP"/>
    </source>
</evidence>
<dbReference type="Gene3D" id="3.40.190.10">
    <property type="entry name" value="Periplasmic binding protein-like II"/>
    <property type="match status" value="2"/>
</dbReference>
<dbReference type="HOGENOM" id="CLU_031285_12_4_0"/>
<keyword evidence="2" id="KW-0813">Transport</keyword>
<dbReference type="InterPro" id="IPR050490">
    <property type="entry name" value="Bact_solute-bd_prot1"/>
</dbReference>
<keyword evidence="5" id="KW-1185">Reference proteome</keyword>
<evidence type="ECO:0000256" key="1">
    <source>
        <dbReference type="ARBA" id="ARBA00008520"/>
    </source>
</evidence>
<dbReference type="AlphaFoldDB" id="E8N0U9"/>
<organism evidence="4 5">
    <name type="scientific">Anaerolinea thermophila (strain DSM 14523 / JCM 11388 / NBRC 100420 / UNI-1)</name>
    <dbReference type="NCBI Taxonomy" id="926569"/>
    <lineage>
        <taxon>Bacteria</taxon>
        <taxon>Bacillati</taxon>
        <taxon>Chloroflexota</taxon>
        <taxon>Anaerolineae</taxon>
        <taxon>Anaerolineales</taxon>
        <taxon>Anaerolineaceae</taxon>
        <taxon>Anaerolinea</taxon>
    </lineage>
</organism>
<dbReference type="KEGG" id="atm:ANT_04600"/>
<proteinExistence type="inferred from homology"/>
<dbReference type="Proteomes" id="UP000008922">
    <property type="component" value="Chromosome"/>
</dbReference>
<evidence type="ECO:0000313" key="4">
    <source>
        <dbReference type="EMBL" id="BAJ62494.1"/>
    </source>
</evidence>
<dbReference type="eggNOG" id="COG1653">
    <property type="taxonomic scope" value="Bacteria"/>
</dbReference>
<feature type="signal peptide" evidence="3">
    <location>
        <begin position="1"/>
        <end position="25"/>
    </location>
</feature>
<protein>
    <submittedName>
        <fullName evidence="4">ABC transporter substrate binding protein</fullName>
    </submittedName>
</protein>
<dbReference type="InParanoid" id="E8N0U9"/>
<dbReference type="PROSITE" id="PS51257">
    <property type="entry name" value="PROKAR_LIPOPROTEIN"/>
    <property type="match status" value="1"/>
</dbReference>
<dbReference type="Pfam" id="PF01547">
    <property type="entry name" value="SBP_bac_1"/>
    <property type="match status" value="1"/>
</dbReference>
<name>E8N0U9_ANATU</name>
<dbReference type="InterPro" id="IPR006059">
    <property type="entry name" value="SBP"/>
</dbReference>
<dbReference type="STRING" id="926569.ANT_04600"/>